<evidence type="ECO:0000313" key="4">
    <source>
        <dbReference type="Proteomes" id="UP000626180"/>
    </source>
</evidence>
<evidence type="ECO:0000313" key="2">
    <source>
        <dbReference type="EMBL" id="SPZ12060.1"/>
    </source>
</evidence>
<dbReference type="EMBL" id="JADMCD010000004">
    <property type="protein sequence ID" value="MBF8641013.1"/>
    <property type="molecule type" value="Genomic_DNA"/>
</dbReference>
<evidence type="ECO:0000313" key="1">
    <source>
        <dbReference type="EMBL" id="MBF8641013.1"/>
    </source>
</evidence>
<keyword evidence="2" id="KW-0449">Lipoprotein</keyword>
<reference evidence="2 3" key="1">
    <citation type="submission" date="2018-06" db="EMBL/GenBank/DDBJ databases">
        <authorList>
            <consortium name="Pathogen Informatics"/>
            <person name="Doyle S."/>
        </authorList>
    </citation>
    <scope>NUCLEOTIDE SEQUENCE [LARGE SCALE GENOMIC DNA]</scope>
    <source>
        <strain evidence="2 3">NCTC11842</strain>
    </source>
</reference>
<dbReference type="PROSITE" id="PS51257">
    <property type="entry name" value="PROKAR_LIPOPROTEIN"/>
    <property type="match status" value="1"/>
</dbReference>
<keyword evidence="4" id="KW-1185">Reference proteome</keyword>
<dbReference type="Proteomes" id="UP000250443">
    <property type="component" value="Unassembled WGS sequence"/>
</dbReference>
<accession>A0A2X2EZX6</accession>
<dbReference type="AlphaFoldDB" id="A0A2X2EZX6"/>
<evidence type="ECO:0000313" key="3">
    <source>
        <dbReference type="Proteomes" id="UP000250443"/>
    </source>
</evidence>
<protein>
    <submittedName>
        <fullName evidence="2">Lipoprotein</fullName>
    </submittedName>
</protein>
<dbReference type="Proteomes" id="UP000626180">
    <property type="component" value="Unassembled WGS sequence"/>
</dbReference>
<reference evidence="1 4" key="2">
    <citation type="submission" date="2020-10" db="EMBL/GenBank/DDBJ databases">
        <title>Genome sequences of Pseudomonas isolates.</title>
        <authorList>
            <person name="Wessels L."/>
            <person name="Reich F."/>
            <person name="Hammerl J."/>
        </authorList>
    </citation>
    <scope>NUCLEOTIDE SEQUENCE [LARGE SCALE GENOMIC DNA]</scope>
    <source>
        <strain evidence="1 4">20-MO00624-0</strain>
    </source>
</reference>
<sequence>MKKIIIYSFLAALTACSWVGNSIKEGAIKGASYPSSALFYLKGKIPEDYSFKTTAYYQQSEPAACTFYSVGMGSYVPRSHIDQHKVEYKDKPQDFIHQIPLAYHEAGCEMKLVNVDLTVFAKYGSKDGEFGRDGGRIGVYTSLPETVVHFPNSKELNLKGKCMWLFRLMGKNDVFAKVLTCHGADENWQVPDDYDKRGGVGISLRRDELDGKTINVEFQNSKEERPYFRGTWLRTESGWKPCIRTSKYAQCQTPPTFRKFRMDSRECTVYPNCTE</sequence>
<dbReference type="RefSeq" id="WP_010796006.1">
    <property type="nucleotide sequence ID" value="NZ_CP069262.1"/>
</dbReference>
<proteinExistence type="predicted"/>
<dbReference type="EMBL" id="UAUF01000014">
    <property type="protein sequence ID" value="SPZ12060.1"/>
    <property type="molecule type" value="Genomic_DNA"/>
</dbReference>
<name>A0A2X2EZX6_PSELU</name>
<organism evidence="2 3">
    <name type="scientific">Pseudomonas luteola</name>
    <dbReference type="NCBI Taxonomy" id="47886"/>
    <lineage>
        <taxon>Bacteria</taxon>
        <taxon>Pseudomonadati</taxon>
        <taxon>Pseudomonadota</taxon>
        <taxon>Gammaproteobacteria</taxon>
        <taxon>Pseudomonadales</taxon>
        <taxon>Pseudomonadaceae</taxon>
        <taxon>Pseudomonas</taxon>
    </lineage>
</organism>
<gene>
    <name evidence="1" type="ORF">IRZ65_09980</name>
    <name evidence="2" type="ORF">NCTC11842_04261</name>
</gene>